<sequence length="387" mass="42716">MEREHIKVLLVEDNPGDARLIQEMLKEVKDADFELEQASRISEAVKRVTGKGIDVILLDLSLPDSDGLDTFIRVSAKAGEIPIVVMTGLTDRTLAIKAVQGGAQDYLVKGTVDSNLIIHSLRYAIERKKAELKLKELQEQLAQANKMAAVGTLTGGVAHRIKDPLTVIITNIRMIRDLIEKEKESISIEELRVMAEKIDSASEFAQKTVSDLFLFTREFMLEMKPLDAVEVIEGSVSSLKGTAFEKIKITRNFESGLPAVSGSREKLALAFSHIIQNAVEAMPRGGTLGIKAVKTKDGNWVEISFLDSGCGIPEKKLQSIFEPFFTTKELGTGLGLSITHEIIARHKGAIEIKSRSMRKASEDTDWYKTEDPERGTTVTIRLPVTSN</sequence>
<dbReference type="SMART" id="SM00448">
    <property type="entry name" value="REC"/>
    <property type="match status" value="1"/>
</dbReference>
<dbReference type="PANTHER" id="PTHR43065">
    <property type="entry name" value="SENSOR HISTIDINE KINASE"/>
    <property type="match status" value="1"/>
</dbReference>
<dbReference type="SMART" id="SM00387">
    <property type="entry name" value="HATPase_c"/>
    <property type="match status" value="1"/>
</dbReference>
<evidence type="ECO:0000313" key="14">
    <source>
        <dbReference type="Proteomes" id="UP000229307"/>
    </source>
</evidence>
<keyword evidence="8" id="KW-0902">Two-component regulatory system</keyword>
<dbReference type="CDD" id="cd00075">
    <property type="entry name" value="HATPase"/>
    <property type="match status" value="1"/>
</dbReference>
<name>A0A2M7S738_9BACT</name>
<feature type="modified residue" description="4-aspartylphosphate" evidence="9">
    <location>
        <position position="59"/>
    </location>
</feature>
<dbReference type="Pfam" id="PF00072">
    <property type="entry name" value="Response_reg"/>
    <property type="match status" value="1"/>
</dbReference>
<dbReference type="InterPro" id="IPR036097">
    <property type="entry name" value="HisK_dim/P_sf"/>
</dbReference>
<proteinExistence type="predicted"/>
<organism evidence="13 14">
    <name type="scientific">Candidatus Desantisbacteria bacterium CG_4_10_14_0_8_um_filter_48_22</name>
    <dbReference type="NCBI Taxonomy" id="1974543"/>
    <lineage>
        <taxon>Bacteria</taxon>
        <taxon>Candidatus Desantisiibacteriota</taxon>
    </lineage>
</organism>
<evidence type="ECO:0000256" key="9">
    <source>
        <dbReference type="PROSITE-ProRule" id="PRU00169"/>
    </source>
</evidence>
<evidence type="ECO:0000259" key="12">
    <source>
        <dbReference type="PROSITE" id="PS50110"/>
    </source>
</evidence>
<dbReference type="InterPro" id="IPR036890">
    <property type="entry name" value="HATPase_C_sf"/>
</dbReference>
<dbReference type="Pfam" id="PF02518">
    <property type="entry name" value="HATPase_c"/>
    <property type="match status" value="1"/>
</dbReference>
<keyword evidence="10" id="KW-0175">Coiled coil</keyword>
<dbReference type="EC" id="2.7.13.3" evidence="2"/>
<evidence type="ECO:0000256" key="1">
    <source>
        <dbReference type="ARBA" id="ARBA00000085"/>
    </source>
</evidence>
<dbReference type="InterPro" id="IPR011006">
    <property type="entry name" value="CheY-like_superfamily"/>
</dbReference>
<evidence type="ECO:0000256" key="6">
    <source>
        <dbReference type="ARBA" id="ARBA00022777"/>
    </source>
</evidence>
<dbReference type="Gene3D" id="3.40.50.2300">
    <property type="match status" value="1"/>
</dbReference>
<feature type="domain" description="Histidine kinase" evidence="11">
    <location>
        <begin position="156"/>
        <end position="386"/>
    </location>
</feature>
<comment type="caution">
    <text evidence="13">The sequence shown here is derived from an EMBL/GenBank/DDBJ whole genome shotgun (WGS) entry which is preliminary data.</text>
</comment>
<evidence type="ECO:0000256" key="3">
    <source>
        <dbReference type="ARBA" id="ARBA00022553"/>
    </source>
</evidence>
<comment type="catalytic activity">
    <reaction evidence="1">
        <text>ATP + protein L-histidine = ADP + protein N-phospho-L-histidine.</text>
        <dbReference type="EC" id="2.7.13.3"/>
    </reaction>
</comment>
<dbReference type="GO" id="GO:0000155">
    <property type="term" value="F:phosphorelay sensor kinase activity"/>
    <property type="evidence" value="ECO:0007669"/>
    <property type="project" value="InterPro"/>
</dbReference>
<dbReference type="SUPFAM" id="SSF55874">
    <property type="entry name" value="ATPase domain of HSP90 chaperone/DNA topoisomerase II/histidine kinase"/>
    <property type="match status" value="1"/>
</dbReference>
<dbReference type="PROSITE" id="PS50109">
    <property type="entry name" value="HIS_KIN"/>
    <property type="match status" value="1"/>
</dbReference>
<evidence type="ECO:0000256" key="8">
    <source>
        <dbReference type="ARBA" id="ARBA00023012"/>
    </source>
</evidence>
<evidence type="ECO:0000256" key="2">
    <source>
        <dbReference type="ARBA" id="ARBA00012438"/>
    </source>
</evidence>
<dbReference type="SUPFAM" id="SSF47384">
    <property type="entry name" value="Homodimeric domain of signal transducing histidine kinase"/>
    <property type="match status" value="1"/>
</dbReference>
<dbReference type="InterPro" id="IPR004358">
    <property type="entry name" value="Sig_transdc_His_kin-like_C"/>
</dbReference>
<dbReference type="Proteomes" id="UP000229307">
    <property type="component" value="Unassembled WGS sequence"/>
</dbReference>
<keyword evidence="4" id="KW-0808">Transferase</keyword>
<dbReference type="Gene3D" id="1.10.287.130">
    <property type="match status" value="1"/>
</dbReference>
<keyword evidence="5" id="KW-0547">Nucleotide-binding</keyword>
<evidence type="ECO:0000256" key="5">
    <source>
        <dbReference type="ARBA" id="ARBA00022741"/>
    </source>
</evidence>
<dbReference type="InterPro" id="IPR003594">
    <property type="entry name" value="HATPase_dom"/>
</dbReference>
<evidence type="ECO:0000313" key="13">
    <source>
        <dbReference type="EMBL" id="PIZ15342.1"/>
    </source>
</evidence>
<dbReference type="PRINTS" id="PR00344">
    <property type="entry name" value="BCTRLSENSOR"/>
</dbReference>
<feature type="coiled-coil region" evidence="10">
    <location>
        <begin position="120"/>
        <end position="147"/>
    </location>
</feature>
<feature type="domain" description="Response regulatory" evidence="12">
    <location>
        <begin position="7"/>
        <end position="124"/>
    </location>
</feature>
<evidence type="ECO:0000256" key="4">
    <source>
        <dbReference type="ARBA" id="ARBA00022679"/>
    </source>
</evidence>
<dbReference type="AlphaFoldDB" id="A0A2M7S738"/>
<dbReference type="PROSITE" id="PS50110">
    <property type="entry name" value="RESPONSE_REGULATORY"/>
    <property type="match status" value="1"/>
</dbReference>
<dbReference type="InterPro" id="IPR005467">
    <property type="entry name" value="His_kinase_dom"/>
</dbReference>
<accession>A0A2M7S738</accession>
<keyword evidence="3 9" id="KW-0597">Phosphoprotein</keyword>
<dbReference type="CDD" id="cd00082">
    <property type="entry name" value="HisKA"/>
    <property type="match status" value="1"/>
</dbReference>
<dbReference type="InterPro" id="IPR001789">
    <property type="entry name" value="Sig_transdc_resp-reg_receiver"/>
</dbReference>
<dbReference type="SUPFAM" id="SSF52172">
    <property type="entry name" value="CheY-like"/>
    <property type="match status" value="1"/>
</dbReference>
<feature type="non-terminal residue" evidence="13">
    <location>
        <position position="387"/>
    </location>
</feature>
<dbReference type="PANTHER" id="PTHR43065:SF46">
    <property type="entry name" value="C4-DICARBOXYLATE TRANSPORT SENSOR PROTEIN DCTB"/>
    <property type="match status" value="1"/>
</dbReference>
<evidence type="ECO:0000259" key="11">
    <source>
        <dbReference type="PROSITE" id="PS50109"/>
    </source>
</evidence>
<dbReference type="Gene3D" id="3.30.565.10">
    <property type="entry name" value="Histidine kinase-like ATPase, C-terminal domain"/>
    <property type="match status" value="1"/>
</dbReference>
<protein>
    <recommendedName>
        <fullName evidence="2">histidine kinase</fullName>
        <ecNumber evidence="2">2.7.13.3</ecNumber>
    </recommendedName>
</protein>
<evidence type="ECO:0000256" key="7">
    <source>
        <dbReference type="ARBA" id="ARBA00022840"/>
    </source>
</evidence>
<dbReference type="InterPro" id="IPR003661">
    <property type="entry name" value="HisK_dim/P_dom"/>
</dbReference>
<dbReference type="CDD" id="cd00156">
    <property type="entry name" value="REC"/>
    <property type="match status" value="1"/>
</dbReference>
<dbReference type="EMBL" id="PFMR01000268">
    <property type="protein sequence ID" value="PIZ15342.1"/>
    <property type="molecule type" value="Genomic_DNA"/>
</dbReference>
<keyword evidence="7" id="KW-0067">ATP-binding</keyword>
<keyword evidence="6" id="KW-0418">Kinase</keyword>
<dbReference type="GO" id="GO:0005524">
    <property type="term" value="F:ATP binding"/>
    <property type="evidence" value="ECO:0007669"/>
    <property type="project" value="UniProtKB-KW"/>
</dbReference>
<reference evidence="14" key="1">
    <citation type="submission" date="2017-09" db="EMBL/GenBank/DDBJ databases">
        <title>Depth-based differentiation of microbial function through sediment-hosted aquifers and enrichment of novel symbionts in the deep terrestrial subsurface.</title>
        <authorList>
            <person name="Probst A.J."/>
            <person name="Ladd B."/>
            <person name="Jarett J.K."/>
            <person name="Geller-Mcgrath D.E."/>
            <person name="Sieber C.M.K."/>
            <person name="Emerson J.B."/>
            <person name="Anantharaman K."/>
            <person name="Thomas B.C."/>
            <person name="Malmstrom R."/>
            <person name="Stieglmeier M."/>
            <person name="Klingl A."/>
            <person name="Woyke T."/>
            <person name="Ryan C.M."/>
            <person name="Banfield J.F."/>
        </authorList>
    </citation>
    <scope>NUCLEOTIDE SEQUENCE [LARGE SCALE GENOMIC DNA]</scope>
</reference>
<gene>
    <name evidence="13" type="ORF">COY52_09970</name>
</gene>
<evidence type="ECO:0000256" key="10">
    <source>
        <dbReference type="SAM" id="Coils"/>
    </source>
</evidence>